<sequence>MCKKCHCQPANRHLMIQIALVNNAPSSTNKKKAKRPLLRKINFISLSKDWLIYFGSY</sequence>
<reference evidence="1" key="3">
    <citation type="submission" date="2022-06" db="UniProtKB">
        <authorList>
            <consortium name="EnsemblPlants"/>
        </authorList>
    </citation>
    <scope>IDENTIFICATION</scope>
</reference>
<dbReference type="Gramene" id="TuG1812G0700001600.01.T01">
    <property type="protein sequence ID" value="TuG1812G0700001600.01.T01"/>
    <property type="gene ID" value="TuG1812G0700001600.01"/>
</dbReference>
<evidence type="ECO:0000313" key="1">
    <source>
        <dbReference type="EnsemblPlants" id="TuG1812G0700001600.01.T01"/>
    </source>
</evidence>
<proteinExistence type="predicted"/>
<reference evidence="2" key="1">
    <citation type="journal article" date="2013" name="Nature">
        <title>Draft genome of the wheat A-genome progenitor Triticum urartu.</title>
        <authorList>
            <person name="Ling H.Q."/>
            <person name="Zhao S."/>
            <person name="Liu D."/>
            <person name="Wang J."/>
            <person name="Sun H."/>
            <person name="Zhang C."/>
            <person name="Fan H."/>
            <person name="Li D."/>
            <person name="Dong L."/>
            <person name="Tao Y."/>
            <person name="Gao C."/>
            <person name="Wu H."/>
            <person name="Li Y."/>
            <person name="Cui Y."/>
            <person name="Guo X."/>
            <person name="Zheng S."/>
            <person name="Wang B."/>
            <person name="Yu K."/>
            <person name="Liang Q."/>
            <person name="Yang W."/>
            <person name="Lou X."/>
            <person name="Chen J."/>
            <person name="Feng M."/>
            <person name="Jian J."/>
            <person name="Zhang X."/>
            <person name="Luo G."/>
            <person name="Jiang Y."/>
            <person name="Liu J."/>
            <person name="Wang Z."/>
            <person name="Sha Y."/>
            <person name="Zhang B."/>
            <person name="Wu H."/>
            <person name="Tang D."/>
            <person name="Shen Q."/>
            <person name="Xue P."/>
            <person name="Zou S."/>
            <person name="Wang X."/>
            <person name="Liu X."/>
            <person name="Wang F."/>
            <person name="Yang Y."/>
            <person name="An X."/>
            <person name="Dong Z."/>
            <person name="Zhang K."/>
            <person name="Zhang X."/>
            <person name="Luo M.C."/>
            <person name="Dvorak J."/>
            <person name="Tong Y."/>
            <person name="Wang J."/>
            <person name="Yang H."/>
            <person name="Li Z."/>
            <person name="Wang D."/>
            <person name="Zhang A."/>
            <person name="Wang J."/>
        </authorList>
    </citation>
    <scope>NUCLEOTIDE SEQUENCE</scope>
    <source>
        <strain evidence="2">cv. G1812</strain>
    </source>
</reference>
<dbReference type="Proteomes" id="UP000015106">
    <property type="component" value="Chromosome 7"/>
</dbReference>
<evidence type="ECO:0000313" key="2">
    <source>
        <dbReference type="Proteomes" id="UP000015106"/>
    </source>
</evidence>
<organism evidence="1 2">
    <name type="scientific">Triticum urartu</name>
    <name type="common">Red wild einkorn</name>
    <name type="synonym">Crithodium urartu</name>
    <dbReference type="NCBI Taxonomy" id="4572"/>
    <lineage>
        <taxon>Eukaryota</taxon>
        <taxon>Viridiplantae</taxon>
        <taxon>Streptophyta</taxon>
        <taxon>Embryophyta</taxon>
        <taxon>Tracheophyta</taxon>
        <taxon>Spermatophyta</taxon>
        <taxon>Magnoliopsida</taxon>
        <taxon>Liliopsida</taxon>
        <taxon>Poales</taxon>
        <taxon>Poaceae</taxon>
        <taxon>BOP clade</taxon>
        <taxon>Pooideae</taxon>
        <taxon>Triticodae</taxon>
        <taxon>Triticeae</taxon>
        <taxon>Triticinae</taxon>
        <taxon>Triticum</taxon>
    </lineage>
</organism>
<accession>A0A8R7V5B9</accession>
<dbReference type="EnsemblPlants" id="TuG1812G0700001600.01.T01">
    <property type="protein sequence ID" value="TuG1812G0700001600.01.T01"/>
    <property type="gene ID" value="TuG1812G0700001600.01"/>
</dbReference>
<keyword evidence="2" id="KW-1185">Reference proteome</keyword>
<reference evidence="1" key="2">
    <citation type="submission" date="2018-03" db="EMBL/GenBank/DDBJ databases">
        <title>The Triticum urartu genome reveals the dynamic nature of wheat genome evolution.</title>
        <authorList>
            <person name="Ling H."/>
            <person name="Ma B."/>
            <person name="Shi X."/>
            <person name="Liu H."/>
            <person name="Dong L."/>
            <person name="Sun H."/>
            <person name="Cao Y."/>
            <person name="Gao Q."/>
            <person name="Zheng S."/>
            <person name="Li Y."/>
            <person name="Yu Y."/>
            <person name="Du H."/>
            <person name="Qi M."/>
            <person name="Li Y."/>
            <person name="Yu H."/>
            <person name="Cui Y."/>
            <person name="Wang N."/>
            <person name="Chen C."/>
            <person name="Wu H."/>
            <person name="Zhao Y."/>
            <person name="Zhang J."/>
            <person name="Li Y."/>
            <person name="Zhou W."/>
            <person name="Zhang B."/>
            <person name="Hu W."/>
            <person name="Eijk M."/>
            <person name="Tang J."/>
            <person name="Witsenboer H."/>
            <person name="Zhao S."/>
            <person name="Li Z."/>
            <person name="Zhang A."/>
            <person name="Wang D."/>
            <person name="Liang C."/>
        </authorList>
    </citation>
    <scope>NUCLEOTIDE SEQUENCE [LARGE SCALE GENOMIC DNA]</scope>
    <source>
        <strain evidence="1">cv. G1812</strain>
    </source>
</reference>
<dbReference type="AlphaFoldDB" id="A0A8R7V5B9"/>
<name>A0A8R7V5B9_TRIUA</name>
<protein>
    <submittedName>
        <fullName evidence="1">Uncharacterized protein</fullName>
    </submittedName>
</protein>